<reference evidence="3" key="1">
    <citation type="submission" date="2019-06" db="EMBL/GenBank/DDBJ databases">
        <authorList>
            <person name="Zheng W."/>
        </authorList>
    </citation>
    <scope>NUCLEOTIDE SEQUENCE</scope>
    <source>
        <strain evidence="3">QDHG01</strain>
    </source>
</reference>
<proteinExistence type="predicted"/>
<feature type="region of interest" description="Disordered" evidence="2">
    <location>
        <begin position="556"/>
        <end position="607"/>
    </location>
</feature>
<evidence type="ECO:0000256" key="1">
    <source>
        <dbReference type="SAM" id="Coils"/>
    </source>
</evidence>
<feature type="region of interest" description="Disordered" evidence="2">
    <location>
        <begin position="633"/>
        <end position="655"/>
    </location>
</feature>
<keyword evidence="1" id="KW-0175">Coiled coil</keyword>
<evidence type="ECO:0000313" key="3">
    <source>
        <dbReference type="EMBL" id="TNV86710.1"/>
    </source>
</evidence>
<dbReference type="OrthoDB" id="313517at2759"/>
<gene>
    <name evidence="3" type="ORF">FGO68_gene11624</name>
</gene>
<feature type="compositionally biased region" description="Low complexity" evidence="2">
    <location>
        <begin position="37"/>
        <end position="51"/>
    </location>
</feature>
<comment type="caution">
    <text evidence="3">The sequence shown here is derived from an EMBL/GenBank/DDBJ whole genome shotgun (WGS) entry which is preliminary data.</text>
</comment>
<feature type="region of interest" description="Disordered" evidence="2">
    <location>
        <begin position="1"/>
        <end position="176"/>
    </location>
</feature>
<sequence>MTEQQKSQPNLQPQLSNNKLESSPQANDQLRQSMDKVPSPQQVQSPVAQSQKSLAEPLKQQESKDKNAISPQRSGDGAALQNSNTKPITQASQQNIQPAPSQQVSGQLQANQSLKSDKFPPNNASQSNVRQSLDAAQRQQTNNRQGTLNQMQDIEEDEEEKDRKLRASQLKGPYATRDLTDPREAMRVKSLQLLCFKLATHKEAIQQVLDSYSTIASPQKEQIAITDYRAMMNDLIRVVGFVFMTYDQYISGVVIKQHSPEALKRFEEYLVEKLISQGDGLLRTQTQLEKLQVKKVTHEQIAEASKAGAKLSFTDDFFLYHIDKFFNQEQSVVIHALDDEFDKFMATQKNQDDEFQRQIEDLDDYVFNQEDLPVQTEEDNGSLVKKQLERTIKEFESTLHENKFSTLEERSELETLVKTLKKKLQNLDKGTPAQTASISPNKKQLSIAPSHSLDVNELRKRGLQEIFDFYSRQHIPQNRKFDELMESMTEIDLGEYMKFCKDFQIPLTKAKIQEIFKKCSNGHRPHKMEQFTNSLTRLGLEINKQKIQEIEQKLKSLGNASQMRSNRRGGAKQGNSAYDDGARGESQMDGGYNNYDGQASRNNDANGSQLTVNQRQSIINDDDVNQYRNESQLMTDNNQERQYQDERSVDNGAEPSAEQLLAMKEELENKTEDECREDMLQYLECHDQNKYRKKIKGFHIAFNIREKVLRVGPEELSKYKFQSKLSPEEIRRLANEAKQKRVQDKINREKEEKEKYQKEREALRKMHEQIRRDKGLMTGKRMENDGKGYQQIGAKSGDEKHLKITFAVIEKMHYSDFNSGNDAEDFKPSDIIDEEDVNVSDDEVLKKFKNDINYNKLNDYDQRTLANGLSKNNLDGGAIPSLGLRQQKVASPRVNNQKSSKPQNSNGSEAAYLIDPLQEKIHTLKYQLQQQIGHQNPPTNRAAGLQNQNSKKVMGEPVLSQKNLANHNQQLQMALKNPATHRADMLQQTPNLNLGEVRSAKKRGGASTDMVPSKQKGKQPLTDIRNYEGSQQYELSPQRNQKMPSMNRGNQYGSVVAPPGQGMMQNQKNLQNNNISQSLDTQNFRQQQGRAQGAQNAQPVPNLQGLTKDSIAMPISYNARQNYLAQQSNANVYPQQYQQQQQRSGPQGVGAYQIGQRGPVPNDLSAKEQMMTRAAQIQQQAKRQEERNMNGIMKMHDLQIKKGLQAVKK</sequence>
<feature type="region of interest" description="Disordered" evidence="2">
    <location>
        <begin position="1082"/>
        <end position="1104"/>
    </location>
</feature>
<feature type="compositionally biased region" description="Basic and acidic residues" evidence="2">
    <location>
        <begin position="638"/>
        <end position="649"/>
    </location>
</feature>
<dbReference type="Proteomes" id="UP000785679">
    <property type="component" value="Unassembled WGS sequence"/>
</dbReference>
<evidence type="ECO:0000256" key="2">
    <source>
        <dbReference type="SAM" id="MobiDB-lite"/>
    </source>
</evidence>
<feature type="compositionally biased region" description="Polar residues" evidence="2">
    <location>
        <begin position="137"/>
        <end position="152"/>
    </location>
</feature>
<feature type="region of interest" description="Disordered" evidence="2">
    <location>
        <begin position="1138"/>
        <end position="1162"/>
    </location>
</feature>
<feature type="compositionally biased region" description="Polar residues" evidence="2">
    <location>
        <begin position="595"/>
        <end position="607"/>
    </location>
</feature>
<feature type="compositionally biased region" description="Polar residues" evidence="2">
    <location>
        <begin position="122"/>
        <end position="131"/>
    </location>
</feature>
<organism evidence="3 4">
    <name type="scientific">Halteria grandinella</name>
    <dbReference type="NCBI Taxonomy" id="5974"/>
    <lineage>
        <taxon>Eukaryota</taxon>
        <taxon>Sar</taxon>
        <taxon>Alveolata</taxon>
        <taxon>Ciliophora</taxon>
        <taxon>Intramacronucleata</taxon>
        <taxon>Spirotrichea</taxon>
        <taxon>Stichotrichia</taxon>
        <taxon>Sporadotrichida</taxon>
        <taxon>Halteriidae</taxon>
        <taxon>Halteria</taxon>
    </lineage>
</organism>
<feature type="compositionally biased region" description="Low complexity" evidence="2">
    <location>
        <begin position="1082"/>
        <end position="1098"/>
    </location>
</feature>
<accession>A0A8J8P6G5</accession>
<feature type="compositionally biased region" description="Low complexity" evidence="2">
    <location>
        <begin position="895"/>
        <end position="908"/>
    </location>
</feature>
<feature type="coiled-coil region" evidence="1">
    <location>
        <begin position="734"/>
        <end position="773"/>
    </location>
</feature>
<dbReference type="EMBL" id="RRYP01000880">
    <property type="protein sequence ID" value="TNV86710.1"/>
    <property type="molecule type" value="Genomic_DNA"/>
</dbReference>
<name>A0A8J8P6G5_HALGN</name>
<feature type="region of interest" description="Disordered" evidence="2">
    <location>
        <begin position="889"/>
        <end position="908"/>
    </location>
</feature>
<protein>
    <submittedName>
        <fullName evidence="3">Uncharacterized protein</fullName>
    </submittedName>
</protein>
<evidence type="ECO:0000313" key="4">
    <source>
        <dbReference type="Proteomes" id="UP000785679"/>
    </source>
</evidence>
<feature type="region of interest" description="Disordered" evidence="2">
    <location>
        <begin position="1001"/>
        <end position="1021"/>
    </location>
</feature>
<dbReference type="AlphaFoldDB" id="A0A8J8P6G5"/>
<keyword evidence="4" id="KW-1185">Reference proteome</keyword>
<feature type="compositionally biased region" description="Polar residues" evidence="2">
    <location>
        <begin position="80"/>
        <end position="114"/>
    </location>
</feature>
<feature type="compositionally biased region" description="Polar residues" evidence="2">
    <location>
        <begin position="1"/>
        <end position="32"/>
    </location>
</feature>